<dbReference type="InterPro" id="IPR029052">
    <property type="entry name" value="Metallo-depent_PP-like"/>
</dbReference>
<feature type="compositionally biased region" description="Polar residues" evidence="1">
    <location>
        <begin position="131"/>
        <end position="143"/>
    </location>
</feature>
<dbReference type="HOGENOM" id="CLU_1805286_0_0_6"/>
<organism evidence="2 3">
    <name type="scientific">Thioploca ingrica</name>
    <dbReference type="NCBI Taxonomy" id="40754"/>
    <lineage>
        <taxon>Bacteria</taxon>
        <taxon>Pseudomonadati</taxon>
        <taxon>Pseudomonadota</taxon>
        <taxon>Gammaproteobacteria</taxon>
        <taxon>Thiotrichales</taxon>
        <taxon>Thiotrichaceae</taxon>
        <taxon>Thioploca</taxon>
    </lineage>
</organism>
<name>A0A090AKK4_9GAMM</name>
<dbReference type="Proteomes" id="UP000031623">
    <property type="component" value="Chromosome"/>
</dbReference>
<dbReference type="KEGG" id="tig:THII_1885"/>
<proteinExistence type="predicted"/>
<dbReference type="EMBL" id="AP014633">
    <property type="protein sequence ID" value="BAP56182.1"/>
    <property type="molecule type" value="Genomic_DNA"/>
</dbReference>
<accession>A0A090AKK4</accession>
<evidence type="ECO:0000313" key="3">
    <source>
        <dbReference type="Proteomes" id="UP000031623"/>
    </source>
</evidence>
<keyword evidence="3" id="KW-1185">Reference proteome</keyword>
<sequence length="143" mass="16367">MVPNTPAEQTSENDFDKFVLYNADAVKTILKQHPQVIMTLSGHRHLSTRYLEEDHIAYFTMASTVTWPLRYTVFEVDKKQITYNTYDIRCDPKVREEAKQNMLAVDTKTFPRTQATPNTPQGNQDLLDLISSESTKSGKLSLP</sequence>
<dbReference type="SUPFAM" id="SSF56300">
    <property type="entry name" value="Metallo-dependent phosphatases"/>
    <property type="match status" value="1"/>
</dbReference>
<dbReference type="Gene3D" id="3.60.21.10">
    <property type="match status" value="1"/>
</dbReference>
<protein>
    <submittedName>
        <fullName evidence="2">Metallophosphoesterase</fullName>
    </submittedName>
</protein>
<evidence type="ECO:0000256" key="1">
    <source>
        <dbReference type="SAM" id="MobiDB-lite"/>
    </source>
</evidence>
<dbReference type="AlphaFoldDB" id="A0A090AKK4"/>
<gene>
    <name evidence="2" type="ORF">THII_1885</name>
</gene>
<dbReference type="STRING" id="40754.THII_1885"/>
<feature type="compositionally biased region" description="Polar residues" evidence="1">
    <location>
        <begin position="110"/>
        <end position="124"/>
    </location>
</feature>
<evidence type="ECO:0000313" key="2">
    <source>
        <dbReference type="EMBL" id="BAP56182.1"/>
    </source>
</evidence>
<reference evidence="2 3" key="1">
    <citation type="journal article" date="2014" name="ISME J.">
        <title>Ecophysiology of Thioploca ingrica as revealed by the complete genome sequence supplemented with proteomic evidence.</title>
        <authorList>
            <person name="Kojima H."/>
            <person name="Ogura Y."/>
            <person name="Yamamoto N."/>
            <person name="Togashi T."/>
            <person name="Mori H."/>
            <person name="Watanabe T."/>
            <person name="Nemoto F."/>
            <person name="Kurokawa K."/>
            <person name="Hayashi T."/>
            <person name="Fukui M."/>
        </authorList>
    </citation>
    <scope>NUCLEOTIDE SEQUENCE [LARGE SCALE GENOMIC DNA]</scope>
</reference>
<feature type="region of interest" description="Disordered" evidence="1">
    <location>
        <begin position="105"/>
        <end position="143"/>
    </location>
</feature>